<evidence type="ECO:0000313" key="3">
    <source>
        <dbReference type="Proteomes" id="UP000001402"/>
    </source>
</evidence>
<feature type="transmembrane region" description="Helical" evidence="1">
    <location>
        <begin position="16"/>
        <end position="33"/>
    </location>
</feature>
<dbReference type="HOGENOM" id="CLU_1179484_0_0_5"/>
<organism evidence="2 3">
    <name type="scientific">Rhodopseudomonas palustris (strain DX-1)</name>
    <dbReference type="NCBI Taxonomy" id="652103"/>
    <lineage>
        <taxon>Bacteria</taxon>
        <taxon>Pseudomonadati</taxon>
        <taxon>Pseudomonadota</taxon>
        <taxon>Alphaproteobacteria</taxon>
        <taxon>Hyphomicrobiales</taxon>
        <taxon>Nitrobacteraceae</taxon>
        <taxon>Rhodopseudomonas</taxon>
    </lineage>
</organism>
<keyword evidence="1" id="KW-1133">Transmembrane helix</keyword>
<reference evidence="2" key="1">
    <citation type="submission" date="2010-12" db="EMBL/GenBank/DDBJ databases">
        <title>Complete sequence of Rhodopseudomonas palustris DX-1.</title>
        <authorList>
            <consortium name="US DOE Joint Genome Institute"/>
            <person name="Lucas S."/>
            <person name="Copeland A."/>
            <person name="Lapidus A."/>
            <person name="Cheng J.-F."/>
            <person name="Goodwin L."/>
            <person name="Pitluck S."/>
            <person name="Misra M."/>
            <person name="Chertkov O."/>
            <person name="Detter J.C."/>
            <person name="Han C."/>
            <person name="Tapia R."/>
            <person name="Land M."/>
            <person name="Hauser L."/>
            <person name="Kyrpides N."/>
            <person name="Ivanova N."/>
            <person name="Ovchinnikova G."/>
            <person name="Logan B."/>
            <person name="Oda Y."/>
            <person name="Harwood C."/>
            <person name="Woyke T."/>
        </authorList>
    </citation>
    <scope>NUCLEOTIDE SEQUENCE [LARGE SCALE GENOMIC DNA]</scope>
    <source>
        <strain evidence="2">DX-1</strain>
    </source>
</reference>
<keyword evidence="1" id="KW-0812">Transmembrane</keyword>
<evidence type="ECO:0000313" key="2">
    <source>
        <dbReference type="EMBL" id="ADU44354.1"/>
    </source>
</evidence>
<keyword evidence="1" id="KW-0472">Membrane</keyword>
<gene>
    <name evidence="2" type="ordered locus">Rpdx1_2771</name>
</gene>
<dbReference type="Proteomes" id="UP000001402">
    <property type="component" value="Chromosome"/>
</dbReference>
<evidence type="ECO:0000256" key="1">
    <source>
        <dbReference type="SAM" id="Phobius"/>
    </source>
</evidence>
<dbReference type="AlphaFoldDB" id="E6VJA8"/>
<sequence length="235" mass="25987">MLTSLGTQLRMQTKRMLFLYSTAIVIGGILLTGQKITGIPIFTFPSDGNRQAPLPVDKPYLEKISEELLQAKLELDSTRRELLDIKAVIADLKSSQSEILRISEQSAERRDIQTAIESLAELQSKFKELAAQQGEIVKLKTQVSMLQTLQLQPRSGFGYYAPKVAAGGYSFAEQGNQMGWQPQPFWQYSLSPLGATAADIHYELGKAQSDGWPTYGVTESVSQTNSTVSGKPKKR</sequence>
<proteinExistence type="predicted"/>
<accession>E6VJA8</accession>
<protein>
    <submittedName>
        <fullName evidence="2">Uncharacterized protein</fullName>
    </submittedName>
</protein>
<dbReference type="EMBL" id="CP002418">
    <property type="protein sequence ID" value="ADU44354.1"/>
    <property type="molecule type" value="Genomic_DNA"/>
</dbReference>
<dbReference type="KEGG" id="rpx:Rpdx1_2771"/>
<name>E6VJA8_RHOPX</name>